<dbReference type="GO" id="GO:0010008">
    <property type="term" value="C:endosome membrane"/>
    <property type="evidence" value="ECO:0007669"/>
    <property type="project" value="UniProtKB-SubCell"/>
</dbReference>
<dbReference type="GO" id="GO:0005765">
    <property type="term" value="C:lysosomal membrane"/>
    <property type="evidence" value="ECO:0007669"/>
    <property type="project" value="UniProtKB-SubCell"/>
</dbReference>
<feature type="non-terminal residue" evidence="11">
    <location>
        <position position="165"/>
    </location>
</feature>
<evidence type="ECO:0000256" key="9">
    <source>
        <dbReference type="ARBA" id="ARBA00023228"/>
    </source>
</evidence>
<evidence type="ECO:0008006" key="13">
    <source>
        <dbReference type="Google" id="ProtNLM"/>
    </source>
</evidence>
<feature type="transmembrane region" description="Helical" evidence="10">
    <location>
        <begin position="74"/>
        <end position="99"/>
    </location>
</feature>
<keyword evidence="5 10" id="KW-0812">Transmembrane</keyword>
<dbReference type="OrthoDB" id="6426892at2759"/>
<evidence type="ECO:0000256" key="4">
    <source>
        <dbReference type="ARBA" id="ARBA00022448"/>
    </source>
</evidence>
<dbReference type="OMA" id="NINSAVW"/>
<evidence type="ECO:0000313" key="11">
    <source>
        <dbReference type="EMBL" id="KFM67022.1"/>
    </source>
</evidence>
<dbReference type="EMBL" id="KK116184">
    <property type="protein sequence ID" value="KFM67022.1"/>
    <property type="molecule type" value="Genomic_DNA"/>
</dbReference>
<reference evidence="11 12" key="1">
    <citation type="submission" date="2013-11" db="EMBL/GenBank/DDBJ databases">
        <title>Genome sequencing of Stegodyphus mimosarum.</title>
        <authorList>
            <person name="Bechsgaard J."/>
        </authorList>
    </citation>
    <scope>NUCLEOTIDE SEQUENCE [LARGE SCALE GENOMIC DNA]</scope>
</reference>
<evidence type="ECO:0000256" key="7">
    <source>
        <dbReference type="ARBA" id="ARBA00022989"/>
    </source>
</evidence>
<feature type="transmembrane region" description="Helical" evidence="10">
    <location>
        <begin position="38"/>
        <end position="54"/>
    </location>
</feature>
<proteinExistence type="inferred from homology"/>
<dbReference type="AlphaFoldDB" id="A0A087TPI3"/>
<evidence type="ECO:0000313" key="12">
    <source>
        <dbReference type="Proteomes" id="UP000054359"/>
    </source>
</evidence>
<protein>
    <recommendedName>
        <fullName evidence="13">Heme transporter hrg1-B</fullName>
    </recommendedName>
</protein>
<evidence type="ECO:0000256" key="2">
    <source>
        <dbReference type="ARBA" id="ARBA00004337"/>
    </source>
</evidence>
<dbReference type="Proteomes" id="UP000054359">
    <property type="component" value="Unassembled WGS sequence"/>
</dbReference>
<evidence type="ECO:0000256" key="1">
    <source>
        <dbReference type="ARBA" id="ARBA00004155"/>
    </source>
</evidence>
<name>A0A087TPI3_STEMI</name>
<dbReference type="PANTHER" id="PTHR31525">
    <property type="entry name" value="HEME TRANSPORTER HRG1"/>
    <property type="match status" value="1"/>
</dbReference>
<keyword evidence="12" id="KW-1185">Reference proteome</keyword>
<evidence type="ECO:0000256" key="3">
    <source>
        <dbReference type="ARBA" id="ARBA00006203"/>
    </source>
</evidence>
<sequence>MEQRPRCVKLKAIFAILGIIAGISILICFIFYKNANAAAWGLLTGIFASVVYSLHRSYLKNTMHLKYTAETLRLTKLCGILCSVLAILSSITYFTLAAVLKQGYKVEGDGYAPAGVFALLALKWTFMMFWEGKRYENFLKNYPESDHGSEVRNIQTIRAPTHYGA</sequence>
<dbReference type="PANTHER" id="PTHR31525:SF1">
    <property type="entry name" value="HEME TRANSPORTER HRG1"/>
    <property type="match status" value="1"/>
</dbReference>
<keyword evidence="9" id="KW-0458">Lysosome</keyword>
<dbReference type="InterPro" id="IPR026218">
    <property type="entry name" value="HRG"/>
</dbReference>
<dbReference type="GO" id="GO:0015232">
    <property type="term" value="F:heme transmembrane transporter activity"/>
    <property type="evidence" value="ECO:0007669"/>
    <property type="project" value="InterPro"/>
</dbReference>
<keyword evidence="7 10" id="KW-1133">Transmembrane helix</keyword>
<comment type="similarity">
    <text evidence="3">Belongs to the HRG family.</text>
</comment>
<dbReference type="GO" id="GO:0020037">
    <property type="term" value="F:heme binding"/>
    <property type="evidence" value="ECO:0007669"/>
    <property type="project" value="TreeGrafter"/>
</dbReference>
<organism evidence="11 12">
    <name type="scientific">Stegodyphus mimosarum</name>
    <name type="common">African social velvet spider</name>
    <dbReference type="NCBI Taxonomy" id="407821"/>
    <lineage>
        <taxon>Eukaryota</taxon>
        <taxon>Metazoa</taxon>
        <taxon>Ecdysozoa</taxon>
        <taxon>Arthropoda</taxon>
        <taxon>Chelicerata</taxon>
        <taxon>Arachnida</taxon>
        <taxon>Araneae</taxon>
        <taxon>Araneomorphae</taxon>
        <taxon>Entelegynae</taxon>
        <taxon>Eresoidea</taxon>
        <taxon>Eresidae</taxon>
        <taxon>Stegodyphus</taxon>
    </lineage>
</organism>
<comment type="subcellular location">
    <subcellularLocation>
        <location evidence="2">Endosome membrane</location>
        <topology evidence="2">Multi-pass membrane protein</topology>
    </subcellularLocation>
    <subcellularLocation>
        <location evidence="1">Lysosome membrane</location>
        <topology evidence="1">Multi-pass membrane protein</topology>
    </subcellularLocation>
</comment>
<gene>
    <name evidence="11" type="ORF">X975_02444</name>
</gene>
<evidence type="ECO:0000256" key="6">
    <source>
        <dbReference type="ARBA" id="ARBA00022753"/>
    </source>
</evidence>
<evidence type="ECO:0000256" key="8">
    <source>
        <dbReference type="ARBA" id="ARBA00023136"/>
    </source>
</evidence>
<accession>A0A087TPI3</accession>
<dbReference type="GO" id="GO:0005886">
    <property type="term" value="C:plasma membrane"/>
    <property type="evidence" value="ECO:0007669"/>
    <property type="project" value="TreeGrafter"/>
</dbReference>
<feature type="transmembrane region" description="Helical" evidence="10">
    <location>
        <begin position="111"/>
        <end position="130"/>
    </location>
</feature>
<evidence type="ECO:0000256" key="10">
    <source>
        <dbReference type="SAM" id="Phobius"/>
    </source>
</evidence>
<keyword evidence="8 10" id="KW-0472">Membrane</keyword>
<keyword evidence="4" id="KW-0813">Transport</keyword>
<evidence type="ECO:0000256" key="5">
    <source>
        <dbReference type="ARBA" id="ARBA00022692"/>
    </source>
</evidence>
<keyword evidence="6" id="KW-0967">Endosome</keyword>
<feature type="transmembrane region" description="Helical" evidence="10">
    <location>
        <begin position="12"/>
        <end position="32"/>
    </location>
</feature>